<evidence type="ECO:0000256" key="4">
    <source>
        <dbReference type="SAM" id="MobiDB-lite"/>
    </source>
</evidence>
<feature type="compositionally biased region" description="Polar residues" evidence="4">
    <location>
        <begin position="353"/>
        <end position="363"/>
    </location>
</feature>
<dbReference type="FunFam" id="1.25.40.20:FF:000238">
    <property type="entry name" value="Unplaced genomic scaffold supercont1.20, whole genome shotgun sequence"/>
    <property type="match status" value="1"/>
</dbReference>
<feature type="repeat" description="ANK" evidence="3">
    <location>
        <begin position="570"/>
        <end position="602"/>
    </location>
</feature>
<evidence type="ECO:0000313" key="8">
    <source>
        <dbReference type="Proteomes" id="UP000324748"/>
    </source>
</evidence>
<gene>
    <name evidence="6" type="ORF">PGT21_012613</name>
    <name evidence="7" type="ORF">PGTUg99_030981</name>
</gene>
<feature type="region of interest" description="Disordered" evidence="4">
    <location>
        <begin position="231"/>
        <end position="402"/>
    </location>
</feature>
<dbReference type="GO" id="GO:0001228">
    <property type="term" value="F:DNA-binding transcription activator activity, RNA polymerase II-specific"/>
    <property type="evidence" value="ECO:0007669"/>
    <property type="project" value="UniProtKB-ARBA"/>
</dbReference>
<proteinExistence type="predicted"/>
<dbReference type="InterPro" id="IPR003163">
    <property type="entry name" value="Tscrpt_reg_HTH_APSES-type"/>
</dbReference>
<name>A0A5B0M109_PUCGR</name>
<dbReference type="PROSITE" id="PS50088">
    <property type="entry name" value="ANK_REPEAT"/>
    <property type="match status" value="2"/>
</dbReference>
<dbReference type="InterPro" id="IPR002110">
    <property type="entry name" value="Ankyrin_rpt"/>
</dbReference>
<dbReference type="SUPFAM" id="SSF54616">
    <property type="entry name" value="DNA-binding domain of Mlu1-box binding protein MBP1"/>
    <property type="match status" value="1"/>
</dbReference>
<evidence type="ECO:0000313" key="6">
    <source>
        <dbReference type="EMBL" id="KAA1070455.1"/>
    </source>
</evidence>
<dbReference type="Pfam" id="PF12796">
    <property type="entry name" value="Ank_2"/>
    <property type="match status" value="1"/>
</dbReference>
<dbReference type="InterPro" id="IPR036770">
    <property type="entry name" value="Ankyrin_rpt-contain_sf"/>
</dbReference>
<feature type="domain" description="HTH APSES-type" evidence="5">
    <location>
        <begin position="99"/>
        <end position="205"/>
    </location>
</feature>
<dbReference type="EMBL" id="VDEP01000404">
    <property type="protein sequence ID" value="KAA1089946.1"/>
    <property type="molecule type" value="Genomic_DNA"/>
</dbReference>
<dbReference type="EMBL" id="VSWC01000171">
    <property type="protein sequence ID" value="KAA1070455.1"/>
    <property type="molecule type" value="Genomic_DNA"/>
</dbReference>
<dbReference type="InterPro" id="IPR018004">
    <property type="entry name" value="KilA/APSES_HTH"/>
</dbReference>
<evidence type="ECO:0000256" key="3">
    <source>
        <dbReference type="PROSITE-ProRule" id="PRU00023"/>
    </source>
</evidence>
<feature type="compositionally biased region" description="Polar residues" evidence="4">
    <location>
        <begin position="313"/>
        <end position="344"/>
    </location>
</feature>
<protein>
    <recommendedName>
        <fullName evidence="5">HTH APSES-type domain-containing protein</fullName>
    </recommendedName>
</protein>
<dbReference type="GO" id="GO:0033309">
    <property type="term" value="C:SBF transcription complex"/>
    <property type="evidence" value="ECO:0007669"/>
    <property type="project" value="TreeGrafter"/>
</dbReference>
<dbReference type="PROSITE" id="PS50297">
    <property type="entry name" value="ANK_REP_REGION"/>
    <property type="match status" value="2"/>
</dbReference>
<dbReference type="PANTHER" id="PTHR43828">
    <property type="entry name" value="ASPARAGINASE"/>
    <property type="match status" value="1"/>
</dbReference>
<dbReference type="GO" id="GO:0030907">
    <property type="term" value="C:MBF transcription complex"/>
    <property type="evidence" value="ECO:0007669"/>
    <property type="project" value="TreeGrafter"/>
</dbReference>
<evidence type="ECO:0000259" key="5">
    <source>
        <dbReference type="PROSITE" id="PS51299"/>
    </source>
</evidence>
<dbReference type="InterPro" id="IPR051642">
    <property type="entry name" value="SWI6-like"/>
</dbReference>
<dbReference type="Pfam" id="PF04383">
    <property type="entry name" value="KilA-N"/>
    <property type="match status" value="1"/>
</dbReference>
<feature type="repeat" description="ANK" evidence="3">
    <location>
        <begin position="451"/>
        <end position="483"/>
    </location>
</feature>
<dbReference type="PRINTS" id="PR01415">
    <property type="entry name" value="ANKYRIN"/>
</dbReference>
<dbReference type="AlphaFoldDB" id="A0A5B0M109"/>
<dbReference type="FunFam" id="3.10.260.10:FF:000001">
    <property type="entry name" value="APSES transcription factor (MbpA)"/>
    <property type="match status" value="1"/>
</dbReference>
<reference evidence="8 9" key="1">
    <citation type="submission" date="2019-05" db="EMBL/GenBank/DDBJ databases">
        <title>Emergence of the Ug99 lineage of the wheat stem rust pathogen through somatic hybridization.</title>
        <authorList>
            <person name="Li F."/>
            <person name="Upadhyaya N.M."/>
            <person name="Sperschneider J."/>
            <person name="Matny O."/>
            <person name="Nguyen-Phuc H."/>
            <person name="Mago R."/>
            <person name="Raley C."/>
            <person name="Miller M.E."/>
            <person name="Silverstein K.A.T."/>
            <person name="Henningsen E."/>
            <person name="Hirsch C.D."/>
            <person name="Visser B."/>
            <person name="Pretorius Z.A."/>
            <person name="Steffenson B.J."/>
            <person name="Schwessinger B."/>
            <person name="Dodds P.N."/>
            <person name="Figueroa M."/>
        </authorList>
    </citation>
    <scope>NUCLEOTIDE SEQUENCE [LARGE SCALE GENOMIC DNA]</scope>
    <source>
        <strain evidence="6">21-0</strain>
        <strain evidence="7 9">Ug99</strain>
    </source>
</reference>
<dbReference type="SMART" id="SM00248">
    <property type="entry name" value="ANK"/>
    <property type="match status" value="3"/>
</dbReference>
<feature type="compositionally biased region" description="Polar residues" evidence="4">
    <location>
        <begin position="271"/>
        <end position="281"/>
    </location>
</feature>
<evidence type="ECO:0000313" key="7">
    <source>
        <dbReference type="EMBL" id="KAA1089946.1"/>
    </source>
</evidence>
<sequence>MDYAVPPFGMAYGESIQPLRPPSRESATLHLHQPDLTVTSPPLSLTHCPPCVYSHFTHTPTSLIVIQVSLHSILDQETHHLLPSRSPPTVSVRMGTTTIYKATYSGVPVLEMPCEGIAVMRRRSDSWLNATQILKVAGFDKPQRTRVLEREIQKGTHEKIQGGYGKYQGTWVPLDRGIDLAKQYGVDHLLSALFNFQPSSNESPPLAPKHVTALSTRVKVSKVSAASAARAARAVVPSLPSTSGLGGRNTNNSWSNFDSDNEPGLPPAASSRESNGNWATQSKLARSSNLARARANINNSHPEDLPVPAPDQLQASPLPSMQTADPENDNSLTPSELSLPSRTPSPIEDLPLTVNTASSQSTRNKGKSRDLPDDEDLSRGQKRKYDTSLVEDTSYSDGADDQYINGNPSNAASAKYAKLILDYFVSESSQIPNFLNDPPSDFDPNVVIDDDGHTALHWACAMGRIKIIKLLLTCGADIFRANNAGQTALMRAVMFTNNHDLRTFPELFESFSGSVINIDRTDRTVFHYVIDIALTKGKVPAARYYLETILSQLSEYPKELIDILNFQDEDGETALTLAARCRSKKLVKILLDHGANPKTANRDGKSAEDYILEDDKFRALSPTPCSSGPIRQLDQNSPGGTSNRSDFVDLVDPVPIDSNLIPQRSPNASPPHYSETGQRVTKQLLPEVTSMIELLATTFDTELQDKERDLDHAVGLLSNIEKEYLEGQRKILNYERMLSDFGEKKLALGDLEKELNDKLGKRYRFGWEKYVRDEEERARRITEQRSKYLQELSIEDRKLSDSSNLRFADPSKQEVLMKLQADERENSDLLNLIRTNSTDVESECDLLRESVQKLSEERERLFKEFINLSSENTGGENEEDDGANHTSANTSRLNNYRKLISLGCGGIGLDEVDEVIESLNEGIDVNELNDNGFLPEQDEELGNHQNYHNIHTQGR</sequence>
<dbReference type="InterPro" id="IPR036887">
    <property type="entry name" value="HTH_APSES_sf"/>
</dbReference>
<feature type="compositionally biased region" description="Polar residues" evidence="4">
    <location>
        <begin position="239"/>
        <end position="258"/>
    </location>
</feature>
<keyword evidence="1" id="KW-0677">Repeat</keyword>
<evidence type="ECO:0000313" key="9">
    <source>
        <dbReference type="Proteomes" id="UP000325313"/>
    </source>
</evidence>
<dbReference type="OrthoDB" id="6718656at2759"/>
<keyword evidence="2 3" id="KW-0040">ANK repeat</keyword>
<dbReference type="Gene3D" id="3.10.260.10">
    <property type="entry name" value="Transcription regulator HTH, APSES-type DNA-binding domain"/>
    <property type="match status" value="1"/>
</dbReference>
<dbReference type="PANTHER" id="PTHR43828:SF15">
    <property type="entry name" value="TRANSCRIPTION FACTOR MBP1"/>
    <property type="match status" value="1"/>
</dbReference>
<dbReference type="Gene3D" id="1.25.40.20">
    <property type="entry name" value="Ankyrin repeat-containing domain"/>
    <property type="match status" value="1"/>
</dbReference>
<accession>A0A5B0M109</accession>
<dbReference type="Pfam" id="PF00023">
    <property type="entry name" value="Ank"/>
    <property type="match status" value="1"/>
</dbReference>
<dbReference type="GO" id="GO:0003677">
    <property type="term" value="F:DNA binding"/>
    <property type="evidence" value="ECO:0007669"/>
    <property type="project" value="InterPro"/>
</dbReference>
<dbReference type="PROSITE" id="PS51299">
    <property type="entry name" value="HTH_APSES"/>
    <property type="match status" value="1"/>
</dbReference>
<feature type="compositionally biased region" description="Low complexity" evidence="4">
    <location>
        <begin position="282"/>
        <end position="300"/>
    </location>
</feature>
<keyword evidence="8" id="KW-1185">Reference proteome</keyword>
<organism evidence="6 8">
    <name type="scientific">Puccinia graminis f. sp. tritici</name>
    <dbReference type="NCBI Taxonomy" id="56615"/>
    <lineage>
        <taxon>Eukaryota</taxon>
        <taxon>Fungi</taxon>
        <taxon>Dikarya</taxon>
        <taxon>Basidiomycota</taxon>
        <taxon>Pucciniomycotina</taxon>
        <taxon>Pucciniomycetes</taxon>
        <taxon>Pucciniales</taxon>
        <taxon>Pucciniaceae</taxon>
        <taxon>Puccinia</taxon>
    </lineage>
</organism>
<feature type="region of interest" description="Disordered" evidence="4">
    <location>
        <begin position="621"/>
        <end position="648"/>
    </location>
</feature>
<feature type="region of interest" description="Disordered" evidence="4">
    <location>
        <begin position="869"/>
        <end position="889"/>
    </location>
</feature>
<dbReference type="Proteomes" id="UP000324748">
    <property type="component" value="Unassembled WGS sequence"/>
</dbReference>
<feature type="compositionally biased region" description="Polar residues" evidence="4">
    <location>
        <begin position="633"/>
        <end position="645"/>
    </location>
</feature>
<comment type="caution">
    <text evidence="6">The sequence shown here is derived from an EMBL/GenBank/DDBJ whole genome shotgun (WGS) entry which is preliminary data.</text>
</comment>
<dbReference type="SMART" id="SM01252">
    <property type="entry name" value="KilA-N"/>
    <property type="match status" value="1"/>
</dbReference>
<evidence type="ECO:0000256" key="1">
    <source>
        <dbReference type="ARBA" id="ARBA00022737"/>
    </source>
</evidence>
<evidence type="ECO:0000256" key="2">
    <source>
        <dbReference type="ARBA" id="ARBA00023043"/>
    </source>
</evidence>
<feature type="compositionally biased region" description="Basic and acidic residues" evidence="4">
    <location>
        <begin position="367"/>
        <end position="386"/>
    </location>
</feature>
<dbReference type="Proteomes" id="UP000325313">
    <property type="component" value="Unassembled WGS sequence"/>
</dbReference>
<dbReference type="SUPFAM" id="SSF48403">
    <property type="entry name" value="Ankyrin repeat"/>
    <property type="match status" value="1"/>
</dbReference>